<proteinExistence type="predicted"/>
<dbReference type="Gene3D" id="1.20.120.450">
    <property type="entry name" value="dinb family like domain"/>
    <property type="match status" value="1"/>
</dbReference>
<dbReference type="InterPro" id="IPR034660">
    <property type="entry name" value="DinB/YfiT-like"/>
</dbReference>
<accession>A0ABN3FNR1</accession>
<evidence type="ECO:0000313" key="3">
    <source>
        <dbReference type="Proteomes" id="UP001501444"/>
    </source>
</evidence>
<comment type="caution">
    <text evidence="2">The sequence shown here is derived from an EMBL/GenBank/DDBJ whole genome shotgun (WGS) entry which is preliminary data.</text>
</comment>
<evidence type="ECO:0000313" key="2">
    <source>
        <dbReference type="EMBL" id="GAA2334069.1"/>
    </source>
</evidence>
<dbReference type="Pfam" id="PF12867">
    <property type="entry name" value="DinB_2"/>
    <property type="match status" value="1"/>
</dbReference>
<organism evidence="2 3">
    <name type="scientific">Dactylosporangium salmoneum</name>
    <dbReference type="NCBI Taxonomy" id="53361"/>
    <lineage>
        <taxon>Bacteria</taxon>
        <taxon>Bacillati</taxon>
        <taxon>Actinomycetota</taxon>
        <taxon>Actinomycetes</taxon>
        <taxon>Micromonosporales</taxon>
        <taxon>Micromonosporaceae</taxon>
        <taxon>Dactylosporangium</taxon>
    </lineage>
</organism>
<protein>
    <submittedName>
        <fullName evidence="2">DinB family protein</fullName>
    </submittedName>
</protein>
<sequence>MTTVQRGWPGLVRRLIDRTELQLLDVLDGLPPAWLDEPVEPGTNTIGWLLWHLTRSHDRNVSELHGRPQLWVDAGWHAKWGMAADPDETGYRHGPSQLAAFRSPGIDAVAGYHHAVVAMIRGYLDQSPADDLSRPAFSPTLADTVTVEERLVGVIMEGLQHVGQAALLKGMLERRPA</sequence>
<dbReference type="Proteomes" id="UP001501444">
    <property type="component" value="Unassembled WGS sequence"/>
</dbReference>
<evidence type="ECO:0000259" key="1">
    <source>
        <dbReference type="Pfam" id="PF12867"/>
    </source>
</evidence>
<dbReference type="RefSeq" id="WP_344611371.1">
    <property type="nucleotide sequence ID" value="NZ_BAAARV010000013.1"/>
</dbReference>
<gene>
    <name evidence="2" type="ORF">GCM10010170_013530</name>
</gene>
<dbReference type="InterPro" id="IPR024775">
    <property type="entry name" value="DinB-like"/>
</dbReference>
<dbReference type="SUPFAM" id="SSF109854">
    <property type="entry name" value="DinB/YfiT-like putative metalloenzymes"/>
    <property type="match status" value="1"/>
</dbReference>
<reference evidence="2 3" key="1">
    <citation type="journal article" date="2019" name="Int. J. Syst. Evol. Microbiol.">
        <title>The Global Catalogue of Microorganisms (GCM) 10K type strain sequencing project: providing services to taxonomists for standard genome sequencing and annotation.</title>
        <authorList>
            <consortium name="The Broad Institute Genomics Platform"/>
            <consortium name="The Broad Institute Genome Sequencing Center for Infectious Disease"/>
            <person name="Wu L."/>
            <person name="Ma J."/>
        </authorList>
    </citation>
    <scope>NUCLEOTIDE SEQUENCE [LARGE SCALE GENOMIC DNA]</scope>
    <source>
        <strain evidence="2 3">JCM 3272</strain>
    </source>
</reference>
<name>A0ABN3FNR1_9ACTN</name>
<dbReference type="EMBL" id="BAAARV010000013">
    <property type="protein sequence ID" value="GAA2334069.1"/>
    <property type="molecule type" value="Genomic_DNA"/>
</dbReference>
<feature type="domain" description="DinB-like" evidence="1">
    <location>
        <begin position="17"/>
        <end position="165"/>
    </location>
</feature>
<keyword evidence="3" id="KW-1185">Reference proteome</keyword>